<dbReference type="EMBL" id="CCJV01000051">
    <property type="protein sequence ID" value="CDT08807.1"/>
    <property type="molecule type" value="Genomic_DNA"/>
</dbReference>
<evidence type="ECO:0000256" key="1">
    <source>
        <dbReference type="SAM" id="Phobius"/>
    </source>
</evidence>
<dbReference type="AlphaFoldDB" id="A0A822MQB5"/>
<accession>A0A822MQB5</accession>
<organism evidence="2 3">
    <name type="scientific">Vibrio crassostreae</name>
    <dbReference type="NCBI Taxonomy" id="246167"/>
    <lineage>
        <taxon>Bacteria</taxon>
        <taxon>Pseudomonadati</taxon>
        <taxon>Pseudomonadota</taxon>
        <taxon>Gammaproteobacteria</taxon>
        <taxon>Vibrionales</taxon>
        <taxon>Vibrionaceae</taxon>
        <taxon>Vibrio</taxon>
    </lineage>
</organism>
<name>A0A822MQB5_9VIBR</name>
<dbReference type="RefSeq" id="WP_048669678.1">
    <property type="nucleotide sequence ID" value="NZ_CAWQCV010000131.1"/>
</dbReference>
<proteinExistence type="predicted"/>
<dbReference type="Proteomes" id="UP000049495">
    <property type="component" value="Unassembled WGS sequence"/>
</dbReference>
<keyword evidence="1" id="KW-1133">Transmembrane helix</keyword>
<keyword evidence="1" id="KW-0472">Membrane</keyword>
<gene>
    <name evidence="2" type="ORF">VCR5J5_1440048</name>
</gene>
<sequence length="143" mass="15945">MKVFFHGKFSELFEDIELHVQEPQVVLSGLNSRYPTFKRLMLAHKGQYVIDDEGMQIFPEGEGAQWLVLAMQIFSAVSAVVGVAVAINQKMIEKSNKRKQGRESESYLFDGIINTDTQGGSVPLTFGHAYVGSTVINNELDAY</sequence>
<feature type="transmembrane region" description="Helical" evidence="1">
    <location>
        <begin position="64"/>
        <end position="87"/>
    </location>
</feature>
<evidence type="ECO:0000313" key="3">
    <source>
        <dbReference type="Proteomes" id="UP000049495"/>
    </source>
</evidence>
<reference evidence="3" key="1">
    <citation type="submission" date="2014-06" db="EMBL/GenBank/DDBJ databases">
        <authorList>
            <person name="Le Roux Frederique"/>
        </authorList>
    </citation>
    <scope>NUCLEOTIDE SEQUENCE [LARGE SCALE GENOMIC DNA]</scope>
    <source>
        <strain evidence="3">J5-5</strain>
    </source>
</reference>
<keyword evidence="1" id="KW-0812">Transmembrane</keyword>
<evidence type="ECO:0000313" key="2">
    <source>
        <dbReference type="EMBL" id="CDT08807.1"/>
    </source>
</evidence>
<comment type="caution">
    <text evidence="2">The sequence shown here is derived from an EMBL/GenBank/DDBJ whole genome shotgun (WGS) entry which is preliminary data.</text>
</comment>
<protein>
    <submittedName>
        <fullName evidence="2">Uncharacterized protein</fullName>
    </submittedName>
</protein>